<evidence type="ECO:0000256" key="5">
    <source>
        <dbReference type="ARBA" id="ARBA00023251"/>
    </source>
</evidence>
<comment type="similarity">
    <text evidence="1 6">Belongs to the class-A beta-lactamase family.</text>
</comment>
<gene>
    <name evidence="8" type="primary">bla</name>
    <name evidence="8" type="ORF">ACFFGN_06660</name>
</gene>
<dbReference type="EC" id="3.5.2.6" evidence="2 6"/>
<dbReference type="InterPro" id="IPR006311">
    <property type="entry name" value="TAT_signal"/>
</dbReference>
<name>A0ABV6QGG2_9ACTN</name>
<organism evidence="8 9">
    <name type="scientific">Kribbella deserti</name>
    <dbReference type="NCBI Taxonomy" id="1926257"/>
    <lineage>
        <taxon>Bacteria</taxon>
        <taxon>Bacillati</taxon>
        <taxon>Actinomycetota</taxon>
        <taxon>Actinomycetes</taxon>
        <taxon>Propionibacteriales</taxon>
        <taxon>Kribbellaceae</taxon>
        <taxon>Kribbella</taxon>
    </lineage>
</organism>
<evidence type="ECO:0000256" key="2">
    <source>
        <dbReference type="ARBA" id="ARBA00012865"/>
    </source>
</evidence>
<keyword evidence="5 6" id="KW-0046">Antibiotic resistance</keyword>
<sequence>MIRDTPLSRRSLLGAGLAVSTAGLLAGNGFSLPAMATGSVRNELSTLEREHDARLGVYGLNTRTGATVAYRADERFPMCSTFKTLASAAILRDRDCNGEFLNKVIRYTKKDLVAGSPITQEHVGKGMRVADLCHAAICYSDNTAANLLLRQLGGPYGVTRFCRSIGDLHSRLDRYETELNTAIPGDVRDTTTPSAMGANLRRLVLGNALNERDREQLTAWLKANTTSKKRFGAGLPSNWVLGDKTGSGDYGTANDVGVAWTTAGTPLVLAVYTTKHTKDAVWDDALIAKTARILASTLAPGE</sequence>
<reference evidence="8 9" key="1">
    <citation type="submission" date="2024-09" db="EMBL/GenBank/DDBJ databases">
        <authorList>
            <person name="Sun Q."/>
            <person name="Mori K."/>
        </authorList>
    </citation>
    <scope>NUCLEOTIDE SEQUENCE [LARGE SCALE GENOMIC DNA]</scope>
    <source>
        <strain evidence="8 9">CGMCC 1.15906</strain>
    </source>
</reference>
<dbReference type="InterPro" id="IPR045155">
    <property type="entry name" value="Beta-lactam_cat"/>
</dbReference>
<keyword evidence="4 6" id="KW-0378">Hydrolase</keyword>
<evidence type="ECO:0000256" key="4">
    <source>
        <dbReference type="ARBA" id="ARBA00022801"/>
    </source>
</evidence>
<comment type="catalytic activity">
    <reaction evidence="6">
        <text>a beta-lactam + H2O = a substituted beta-amino acid</text>
        <dbReference type="Rhea" id="RHEA:20401"/>
        <dbReference type="ChEBI" id="CHEBI:15377"/>
        <dbReference type="ChEBI" id="CHEBI:35627"/>
        <dbReference type="ChEBI" id="CHEBI:140347"/>
        <dbReference type="EC" id="3.5.2.6"/>
    </reaction>
</comment>
<dbReference type="EMBL" id="JBHLTC010000006">
    <property type="protein sequence ID" value="MFC0623735.1"/>
    <property type="molecule type" value="Genomic_DNA"/>
</dbReference>
<evidence type="ECO:0000256" key="3">
    <source>
        <dbReference type="ARBA" id="ARBA00018879"/>
    </source>
</evidence>
<dbReference type="InterPro" id="IPR012338">
    <property type="entry name" value="Beta-lactam/transpept-like"/>
</dbReference>
<dbReference type="PROSITE" id="PS00146">
    <property type="entry name" value="BETA_LACTAMASE_A"/>
    <property type="match status" value="1"/>
</dbReference>
<protein>
    <recommendedName>
        <fullName evidence="3 6">Beta-lactamase</fullName>
        <ecNumber evidence="2 6">3.5.2.6</ecNumber>
    </recommendedName>
</protein>
<evidence type="ECO:0000259" key="7">
    <source>
        <dbReference type="Pfam" id="PF13354"/>
    </source>
</evidence>
<evidence type="ECO:0000313" key="8">
    <source>
        <dbReference type="EMBL" id="MFC0623735.1"/>
    </source>
</evidence>
<keyword evidence="9" id="KW-1185">Reference proteome</keyword>
<dbReference type="RefSeq" id="WP_380044436.1">
    <property type="nucleotide sequence ID" value="NZ_JBHLTC010000006.1"/>
</dbReference>
<dbReference type="InterPro" id="IPR023650">
    <property type="entry name" value="Beta-lactam_class-A_AS"/>
</dbReference>
<dbReference type="Proteomes" id="UP001589890">
    <property type="component" value="Unassembled WGS sequence"/>
</dbReference>
<dbReference type="InterPro" id="IPR000871">
    <property type="entry name" value="Beta-lactam_class-A"/>
</dbReference>
<evidence type="ECO:0000256" key="1">
    <source>
        <dbReference type="ARBA" id="ARBA00009009"/>
    </source>
</evidence>
<dbReference type="PROSITE" id="PS51318">
    <property type="entry name" value="TAT"/>
    <property type="match status" value="1"/>
</dbReference>
<feature type="domain" description="Beta-lactamase class A catalytic" evidence="7">
    <location>
        <begin position="56"/>
        <end position="273"/>
    </location>
</feature>
<dbReference type="NCBIfam" id="NF033103">
    <property type="entry name" value="bla_class_A"/>
    <property type="match status" value="1"/>
</dbReference>
<evidence type="ECO:0000256" key="6">
    <source>
        <dbReference type="RuleBase" id="RU361140"/>
    </source>
</evidence>
<dbReference type="SUPFAM" id="SSF56601">
    <property type="entry name" value="beta-lactamase/transpeptidase-like"/>
    <property type="match status" value="1"/>
</dbReference>
<dbReference type="GO" id="GO:0008800">
    <property type="term" value="F:beta-lactamase activity"/>
    <property type="evidence" value="ECO:0007669"/>
    <property type="project" value="UniProtKB-EC"/>
</dbReference>
<dbReference type="PANTHER" id="PTHR35333:SF3">
    <property type="entry name" value="BETA-LACTAMASE-TYPE TRANSPEPTIDASE FOLD CONTAINING PROTEIN"/>
    <property type="match status" value="1"/>
</dbReference>
<dbReference type="Pfam" id="PF13354">
    <property type="entry name" value="Beta-lactamase2"/>
    <property type="match status" value="1"/>
</dbReference>
<dbReference type="PANTHER" id="PTHR35333">
    <property type="entry name" value="BETA-LACTAMASE"/>
    <property type="match status" value="1"/>
</dbReference>
<proteinExistence type="inferred from homology"/>
<evidence type="ECO:0000313" key="9">
    <source>
        <dbReference type="Proteomes" id="UP001589890"/>
    </source>
</evidence>
<dbReference type="Gene3D" id="3.40.710.10">
    <property type="entry name" value="DD-peptidase/beta-lactamase superfamily"/>
    <property type="match status" value="1"/>
</dbReference>
<accession>A0ABV6QGG2</accession>
<dbReference type="PRINTS" id="PR00118">
    <property type="entry name" value="BLACTAMASEA"/>
</dbReference>
<comment type="caution">
    <text evidence="8">The sequence shown here is derived from an EMBL/GenBank/DDBJ whole genome shotgun (WGS) entry which is preliminary data.</text>
</comment>